<evidence type="ECO:0000313" key="2">
    <source>
        <dbReference type="Proteomes" id="UP000027073"/>
    </source>
</evidence>
<dbReference type="VEuPathDB" id="FungiDB:PLEOSDRAFT_1108759"/>
<dbReference type="AlphaFoldDB" id="A0A067N509"/>
<evidence type="ECO:0000313" key="1">
    <source>
        <dbReference type="EMBL" id="KDQ23123.1"/>
    </source>
</evidence>
<name>A0A067N509_PLEO1</name>
<accession>A0A067N509</accession>
<protein>
    <submittedName>
        <fullName evidence="1">Uncharacterized protein</fullName>
    </submittedName>
</protein>
<gene>
    <name evidence="1" type="ORF">PLEOSDRAFT_1108759</name>
</gene>
<reference evidence="2" key="1">
    <citation type="journal article" date="2014" name="Proc. Natl. Acad. Sci. U.S.A.">
        <title>Extensive sampling of basidiomycete genomes demonstrates inadequacy of the white-rot/brown-rot paradigm for wood decay fungi.</title>
        <authorList>
            <person name="Riley R."/>
            <person name="Salamov A.A."/>
            <person name="Brown D.W."/>
            <person name="Nagy L.G."/>
            <person name="Floudas D."/>
            <person name="Held B.W."/>
            <person name="Levasseur A."/>
            <person name="Lombard V."/>
            <person name="Morin E."/>
            <person name="Otillar R."/>
            <person name="Lindquist E.A."/>
            <person name="Sun H."/>
            <person name="LaButti K.M."/>
            <person name="Schmutz J."/>
            <person name="Jabbour D."/>
            <person name="Luo H."/>
            <person name="Baker S.E."/>
            <person name="Pisabarro A.G."/>
            <person name="Walton J.D."/>
            <person name="Blanchette R.A."/>
            <person name="Henrissat B."/>
            <person name="Martin F."/>
            <person name="Cullen D."/>
            <person name="Hibbett D.S."/>
            <person name="Grigoriev I.V."/>
        </authorList>
    </citation>
    <scope>NUCLEOTIDE SEQUENCE [LARGE SCALE GENOMIC DNA]</scope>
    <source>
        <strain evidence="2">PC15</strain>
    </source>
</reference>
<organism evidence="1 2">
    <name type="scientific">Pleurotus ostreatus (strain PC15)</name>
    <name type="common">Oyster mushroom</name>
    <dbReference type="NCBI Taxonomy" id="1137138"/>
    <lineage>
        <taxon>Eukaryota</taxon>
        <taxon>Fungi</taxon>
        <taxon>Dikarya</taxon>
        <taxon>Basidiomycota</taxon>
        <taxon>Agaricomycotina</taxon>
        <taxon>Agaricomycetes</taxon>
        <taxon>Agaricomycetidae</taxon>
        <taxon>Agaricales</taxon>
        <taxon>Pleurotineae</taxon>
        <taxon>Pleurotaceae</taxon>
        <taxon>Pleurotus</taxon>
    </lineage>
</organism>
<dbReference type="Proteomes" id="UP000027073">
    <property type="component" value="Unassembled WGS sequence"/>
</dbReference>
<dbReference type="HOGENOM" id="CLU_2185078_0_0_1"/>
<dbReference type="EMBL" id="KL198013">
    <property type="protein sequence ID" value="KDQ23123.1"/>
    <property type="molecule type" value="Genomic_DNA"/>
</dbReference>
<proteinExistence type="predicted"/>
<dbReference type="InParanoid" id="A0A067N509"/>
<sequence>MFFSSQDERVLYTLHDHLSSRRRVYRNYSLTNTPLTFKRITNAHSSTAGSAFNMTTYEVTFPTIAAAKRAFALHNWCSSSNPTPDLSIDTPTGICLSTYANCSPSKHFH</sequence>